<keyword evidence="2" id="KW-1185">Reference proteome</keyword>
<evidence type="ECO:0000313" key="3">
    <source>
        <dbReference type="RefSeq" id="XP_011498765.1"/>
    </source>
</evidence>
<dbReference type="SUPFAM" id="SSF48452">
    <property type="entry name" value="TPR-like"/>
    <property type="match status" value="1"/>
</dbReference>
<dbReference type="Gene3D" id="1.25.40.10">
    <property type="entry name" value="Tetratricopeptide repeat domain"/>
    <property type="match status" value="1"/>
</dbReference>
<dbReference type="PANTHER" id="PTHR21391">
    <property type="entry name" value="AT04489P-RELATED"/>
    <property type="match status" value="1"/>
</dbReference>
<dbReference type="KEGG" id="csol:105362920"/>
<dbReference type="PANTHER" id="PTHR21391:SF0">
    <property type="entry name" value="AT04489P-RELATED"/>
    <property type="match status" value="1"/>
</dbReference>
<accession>A0AAJ7DWA8</accession>
<feature type="coiled-coil region" evidence="1">
    <location>
        <begin position="150"/>
        <end position="177"/>
    </location>
</feature>
<dbReference type="GeneID" id="105362920"/>
<reference evidence="3" key="1">
    <citation type="submission" date="2025-08" db="UniProtKB">
        <authorList>
            <consortium name="RefSeq"/>
        </authorList>
    </citation>
    <scope>IDENTIFICATION</scope>
</reference>
<sequence length="611" mass="71345">MAQLLNDDEENQIFHAQILYREWGRRFTVLHKFLKGIEYYKKSTEYGDQNFIITLMRLSEVLMKSGQFTEASTVAEKCREIDPTNVVANYTRMEALFAVAEFCRSLVYAQQGARQRMTFRFAVLLANETIEDCVGANVSSTMMRYIQPWITKLREHREEVLERLNDLEDELEGIGDEHTRFKISDSQAKLQKYRTEHDHLMALMYLGGTCHDKRFLQELLHRPALASANKAGSLSLLASINKSLTRSQSQQEALRTRRPLYAVNARTEAAKTPGRRFALYQELLHRRCLAKQDANYLFKQLHLARLRRDYPFFFKMVDLVKDKLESYGRQLLPDIYKLMDVLSRMVARVYMDPRNLKRFCNESEEERTDRLRQLLGIRTARMLRDSDLAWIPSYDVKKALNVCNRRLSLTKHTLEVLWIFHELCKLFLEVRRYDLARFYAKKTRELSLNTGYEEWAVNASHVLIRVELVQSNRNEAREAAMAALQSAQNLNVDFLVDFYERTIVLINGLDFDRLSDNNSIAARQRLILQIIPTDQRPKMDLLLRSMDAVSASRRLSIMPGCKPREATGQSTKKTVASTEPKNYEKELRNHLLKKFSPNTKILGRPNINEFN</sequence>
<name>A0AAJ7DWA8_9HYME</name>
<organism evidence="2 3">
    <name type="scientific">Ceratosolen solmsi marchali</name>
    <dbReference type="NCBI Taxonomy" id="326594"/>
    <lineage>
        <taxon>Eukaryota</taxon>
        <taxon>Metazoa</taxon>
        <taxon>Ecdysozoa</taxon>
        <taxon>Arthropoda</taxon>
        <taxon>Hexapoda</taxon>
        <taxon>Insecta</taxon>
        <taxon>Pterygota</taxon>
        <taxon>Neoptera</taxon>
        <taxon>Endopterygota</taxon>
        <taxon>Hymenoptera</taxon>
        <taxon>Apocrita</taxon>
        <taxon>Proctotrupomorpha</taxon>
        <taxon>Chalcidoidea</taxon>
        <taxon>Agaonidae</taxon>
        <taxon>Agaoninae</taxon>
        <taxon>Ceratosolen</taxon>
    </lineage>
</organism>
<dbReference type="InterPro" id="IPR011990">
    <property type="entry name" value="TPR-like_helical_dom_sf"/>
</dbReference>
<evidence type="ECO:0000256" key="1">
    <source>
        <dbReference type="SAM" id="Coils"/>
    </source>
</evidence>
<keyword evidence="1" id="KW-0175">Coiled coil</keyword>
<dbReference type="RefSeq" id="XP_011498765.1">
    <property type="nucleotide sequence ID" value="XM_011500463.1"/>
</dbReference>
<gene>
    <name evidence="3" type="primary">LOC105362920</name>
</gene>
<evidence type="ECO:0000313" key="2">
    <source>
        <dbReference type="Proteomes" id="UP000695007"/>
    </source>
</evidence>
<protein>
    <submittedName>
        <fullName evidence="3">Tetratricopeptide repeat protein 25-like</fullName>
    </submittedName>
</protein>
<dbReference type="Proteomes" id="UP000695007">
    <property type="component" value="Unplaced"/>
</dbReference>
<proteinExistence type="predicted"/>
<dbReference type="AlphaFoldDB" id="A0AAJ7DWA8"/>